<gene>
    <name evidence="2" type="ORF">AWB66_06067</name>
</gene>
<organism evidence="2 3">
    <name type="scientific">Caballeronia telluris</name>
    <dbReference type="NCBI Taxonomy" id="326475"/>
    <lineage>
        <taxon>Bacteria</taxon>
        <taxon>Pseudomonadati</taxon>
        <taxon>Pseudomonadota</taxon>
        <taxon>Betaproteobacteria</taxon>
        <taxon>Burkholderiales</taxon>
        <taxon>Burkholderiaceae</taxon>
        <taxon>Caballeronia</taxon>
    </lineage>
</organism>
<feature type="region of interest" description="Disordered" evidence="1">
    <location>
        <begin position="35"/>
        <end position="56"/>
    </location>
</feature>
<protein>
    <submittedName>
        <fullName evidence="2">Uncharacterized protein</fullName>
    </submittedName>
</protein>
<evidence type="ECO:0000313" key="2">
    <source>
        <dbReference type="EMBL" id="SAL79544.1"/>
    </source>
</evidence>
<evidence type="ECO:0000313" key="3">
    <source>
        <dbReference type="Proteomes" id="UP000054717"/>
    </source>
</evidence>
<evidence type="ECO:0000256" key="1">
    <source>
        <dbReference type="SAM" id="MobiDB-lite"/>
    </source>
</evidence>
<keyword evidence="3" id="KW-1185">Reference proteome</keyword>
<dbReference type="Proteomes" id="UP000054717">
    <property type="component" value="Unassembled WGS sequence"/>
</dbReference>
<dbReference type="STRING" id="326475.AWB66_06067"/>
<accession>A0A158KEQ2</accession>
<proteinExistence type="predicted"/>
<dbReference type="AlphaFoldDB" id="A0A158KEQ2"/>
<name>A0A158KEQ2_9BURK</name>
<reference evidence="2" key="1">
    <citation type="submission" date="2016-01" db="EMBL/GenBank/DDBJ databases">
        <authorList>
            <person name="Peeters Charlotte."/>
        </authorList>
    </citation>
    <scope>NUCLEOTIDE SEQUENCE</scope>
    <source>
        <strain evidence="2">LMG 22936</strain>
    </source>
</reference>
<comment type="caution">
    <text evidence="2">The sequence shown here is derived from an EMBL/GenBank/DDBJ whole genome shotgun (WGS) entry which is preliminary data.</text>
</comment>
<dbReference type="EMBL" id="FCNZ02000053">
    <property type="protein sequence ID" value="SAL79544.1"/>
    <property type="molecule type" value="Genomic_DNA"/>
</dbReference>
<sequence length="225" mass="24778">MDGLCVVTYITRNRRSERQRGDHLPLFTAYKGFRSDATGGKPLQPGPGRTEASGRSFPRAVEPVGAWRGTATVAANAVGALYGNRRRLADCRGQCTATVAIQRPGRHEVCAGSAPLLTSSIGESSGRRNSQRSFHSWTVGYIQCGEETDQIAAAQKVDTVKLVHMGASLRWRKGWLHRRHESSARGVGRREGNGREADRRLRILDELPVAAFNPWPARIVTVRHK</sequence>